<reference evidence="1 2" key="1">
    <citation type="journal article" date="2014" name="Proc. Natl. Acad. Sci. U.S.A.">
        <title>Functional characterization of flavobacteria rhodopsins reveals a unique class of light-driven chloride pump in bacteria.</title>
        <authorList>
            <person name="Yoshizawa S."/>
            <person name="Kumagai Y."/>
            <person name="Kim H."/>
            <person name="Ogura Y."/>
            <person name="Hayashi T."/>
            <person name="Iwasaki W."/>
            <person name="DeLong E.F."/>
            <person name="Kogure K."/>
        </authorList>
    </citation>
    <scope>NUCLEOTIDE SEQUENCE [LARGE SCALE GENOMIC DNA]</scope>
    <source>
        <strain evidence="1 2">S1-08</strain>
    </source>
</reference>
<dbReference type="AlphaFoldDB" id="W8VUZ6"/>
<accession>W8VUZ6</accession>
<dbReference type="Proteomes" id="UP000031760">
    <property type="component" value="Chromosome"/>
</dbReference>
<organism evidence="1 2">
    <name type="scientific">Nonlabens marinus S1-08</name>
    <dbReference type="NCBI Taxonomy" id="1454201"/>
    <lineage>
        <taxon>Bacteria</taxon>
        <taxon>Pseudomonadati</taxon>
        <taxon>Bacteroidota</taxon>
        <taxon>Flavobacteriia</taxon>
        <taxon>Flavobacteriales</taxon>
        <taxon>Flavobacteriaceae</taxon>
        <taxon>Nonlabens</taxon>
    </lineage>
</organism>
<gene>
    <name evidence="1" type="ORF">NMS_1004</name>
</gene>
<evidence type="ECO:0000313" key="2">
    <source>
        <dbReference type="Proteomes" id="UP000031760"/>
    </source>
</evidence>
<evidence type="ECO:0000313" key="1">
    <source>
        <dbReference type="EMBL" id="BAO55013.1"/>
    </source>
</evidence>
<dbReference type="RefSeq" id="WP_041495693.1">
    <property type="nucleotide sequence ID" value="NZ_AP014548.1"/>
</dbReference>
<protein>
    <submittedName>
        <fullName evidence="1">Uncharacterized protein</fullName>
    </submittedName>
</protein>
<dbReference type="HOGENOM" id="CLU_2220440_0_0_10"/>
<name>W8VUZ6_9FLAO</name>
<keyword evidence="2" id="KW-1185">Reference proteome</keyword>
<proteinExistence type="predicted"/>
<sequence>MPNPETVQQSQSFNLDKVIYNDDDFAIAVGVRSGEDKICLAMRWNGDENGAGFPFAGKHPLWLSLPSDLTQTFLLGLLQKQSLTEDSYLSILDYLRGVEIILPNHS</sequence>
<dbReference type="OrthoDB" id="1375851at2"/>
<dbReference type="KEGG" id="nmf:NMS_1004"/>
<dbReference type="EMBL" id="AP014548">
    <property type="protein sequence ID" value="BAO55013.1"/>
    <property type="molecule type" value="Genomic_DNA"/>
</dbReference>